<evidence type="ECO:0000256" key="2">
    <source>
        <dbReference type="SAM" id="Phobius"/>
    </source>
</evidence>
<keyword evidence="4" id="KW-1185">Reference proteome</keyword>
<proteinExistence type="predicted"/>
<dbReference type="HOGENOM" id="CLU_1302718_0_0_6"/>
<dbReference type="Proteomes" id="UP000001362">
    <property type="component" value="Chromosome"/>
</dbReference>
<keyword evidence="2" id="KW-1133">Transmembrane helix</keyword>
<organism evidence="3 4">
    <name type="scientific">Acidithiobacillus ferrooxidans (strain ATCC 23270 / DSM 14882 / CIP 104768 / NCIMB 8455)</name>
    <name type="common">Ferrobacillus ferrooxidans (strain ATCC 23270)</name>
    <dbReference type="NCBI Taxonomy" id="243159"/>
    <lineage>
        <taxon>Bacteria</taxon>
        <taxon>Pseudomonadati</taxon>
        <taxon>Pseudomonadota</taxon>
        <taxon>Acidithiobacillia</taxon>
        <taxon>Acidithiobacillales</taxon>
        <taxon>Acidithiobacillaceae</taxon>
        <taxon>Acidithiobacillus</taxon>
    </lineage>
</organism>
<feature type="region of interest" description="Disordered" evidence="1">
    <location>
        <begin position="33"/>
        <end position="53"/>
    </location>
</feature>
<evidence type="ECO:0000313" key="4">
    <source>
        <dbReference type="Proteomes" id="UP000001362"/>
    </source>
</evidence>
<dbReference type="EMBL" id="CP001219">
    <property type="protein sequence ID" value="ACK79821.1"/>
    <property type="molecule type" value="Genomic_DNA"/>
</dbReference>
<dbReference type="STRING" id="243159.AFE_2958"/>
<keyword evidence="2" id="KW-0812">Transmembrane</keyword>
<name>B7J9T1_ACIF2</name>
<feature type="transmembrane region" description="Helical" evidence="2">
    <location>
        <begin position="104"/>
        <end position="125"/>
    </location>
</feature>
<reference evidence="3 4" key="1">
    <citation type="journal article" date="2008" name="BMC Genomics">
        <title>Acidithiobacillus ferrooxidans metabolism: from genome sequence to industrial applications.</title>
        <authorList>
            <person name="Valdes J."/>
            <person name="Pedroso I."/>
            <person name="Quatrini R."/>
            <person name="Dodson R.J."/>
            <person name="Tettelin H."/>
            <person name="Blake R.II."/>
            <person name="Eisen J.A."/>
            <person name="Holmes D.S."/>
        </authorList>
    </citation>
    <scope>NUCLEOTIDE SEQUENCE [LARGE SCALE GENOMIC DNA]</scope>
    <source>
        <strain evidence="4">ATCC 23270 / DSM 14882 / CIP 104768 / NCIMB 8455</strain>
    </source>
</reference>
<sequence length="211" mass="22613">MDLQAPAKIMKSLSVESWAGKCKDFETSGPARRVRGAADPAKSPGINPPGLNIRTQQVTPQRRNPINPQAAGFFATAFFSITLCAGAFFTTFLCVAFFSTTLCSGALCAMVFSGAFAAAAGTSVAKAAVAVRKDRAAVRAIIFFMGNLSSKGGSSSRIQRCRLSTAIRHKHKSCHIAMCMFFSQNRGKRSIAKAILRHLPATEHDGFMTIF</sequence>
<feature type="transmembrane region" description="Helical" evidence="2">
    <location>
        <begin position="71"/>
        <end position="98"/>
    </location>
</feature>
<keyword evidence="2" id="KW-0472">Membrane</keyword>
<accession>B7J9T1</accession>
<evidence type="ECO:0000313" key="3">
    <source>
        <dbReference type="EMBL" id="ACK79821.1"/>
    </source>
</evidence>
<protein>
    <submittedName>
        <fullName evidence="3">Uncharacterized protein</fullName>
    </submittedName>
</protein>
<gene>
    <name evidence="3" type="ordered locus">AFE_2958</name>
</gene>
<evidence type="ECO:0000256" key="1">
    <source>
        <dbReference type="SAM" id="MobiDB-lite"/>
    </source>
</evidence>
<dbReference type="KEGG" id="afr:AFE_2958"/>
<dbReference type="PaxDb" id="243159-AFE_2958"/>
<dbReference type="AlphaFoldDB" id="B7J9T1"/>